<keyword evidence="8 11" id="KW-1133">Transmembrane helix</keyword>
<gene>
    <name evidence="11" type="primary">nuoA</name>
    <name evidence="13" type="ORF">Q5I04_07245</name>
    <name evidence="14" type="ORF">Q5I06_07470</name>
</gene>
<dbReference type="PANTHER" id="PTHR11058">
    <property type="entry name" value="NADH-UBIQUINONE OXIDOREDUCTASE CHAIN 3"/>
    <property type="match status" value="1"/>
</dbReference>
<comment type="catalytic activity">
    <reaction evidence="11 12">
        <text>a quinone + NADH + 5 H(+)(in) = a quinol + NAD(+) + 4 H(+)(out)</text>
        <dbReference type="Rhea" id="RHEA:57888"/>
        <dbReference type="ChEBI" id="CHEBI:15378"/>
        <dbReference type="ChEBI" id="CHEBI:24646"/>
        <dbReference type="ChEBI" id="CHEBI:57540"/>
        <dbReference type="ChEBI" id="CHEBI:57945"/>
        <dbReference type="ChEBI" id="CHEBI:132124"/>
    </reaction>
</comment>
<evidence type="ECO:0000313" key="13">
    <source>
        <dbReference type="EMBL" id="MDO7253703.1"/>
    </source>
</evidence>
<comment type="similarity">
    <text evidence="2 11 12">Belongs to the complex I subunit 3 family.</text>
</comment>
<evidence type="ECO:0000256" key="10">
    <source>
        <dbReference type="ARBA" id="ARBA00023136"/>
    </source>
</evidence>
<dbReference type="GO" id="GO:0050136">
    <property type="term" value="F:NADH dehydrogenase (quinone) (non-electrogenic) activity"/>
    <property type="evidence" value="ECO:0007669"/>
    <property type="project" value="UniProtKB-UniRule"/>
</dbReference>
<dbReference type="Proteomes" id="UP001240777">
    <property type="component" value="Unassembled WGS sequence"/>
</dbReference>
<organism evidence="14 15">
    <name type="scientific">Helicobacter cappadocius</name>
    <dbReference type="NCBI Taxonomy" id="3063998"/>
    <lineage>
        <taxon>Bacteria</taxon>
        <taxon>Pseudomonadati</taxon>
        <taxon>Campylobacterota</taxon>
        <taxon>Epsilonproteobacteria</taxon>
        <taxon>Campylobacterales</taxon>
        <taxon>Helicobacteraceae</taxon>
        <taxon>Helicobacter</taxon>
    </lineage>
</organism>
<keyword evidence="16" id="KW-1185">Reference proteome</keyword>
<name>A0AA90PU59_9HELI</name>
<dbReference type="InterPro" id="IPR023043">
    <property type="entry name" value="NAD(P)H_OxRDtase_bac/plastid"/>
</dbReference>
<comment type="caution">
    <text evidence="14">The sequence shown here is derived from an EMBL/GenBank/DDBJ whole genome shotgun (WGS) entry which is preliminary data.</text>
</comment>
<keyword evidence="4 11" id="KW-1003">Cell membrane</keyword>
<evidence type="ECO:0000313" key="16">
    <source>
        <dbReference type="Proteomes" id="UP001240777"/>
    </source>
</evidence>
<evidence type="ECO:0000256" key="3">
    <source>
        <dbReference type="ARBA" id="ARBA00022448"/>
    </source>
</evidence>
<keyword evidence="9 11" id="KW-0520">NAD</keyword>
<dbReference type="HAMAP" id="MF_01394">
    <property type="entry name" value="NDH1_NuoA"/>
    <property type="match status" value="1"/>
</dbReference>
<accession>A0AA90PU59</accession>
<proteinExistence type="inferred from homology"/>
<dbReference type="GO" id="GO:0005886">
    <property type="term" value="C:plasma membrane"/>
    <property type="evidence" value="ECO:0007669"/>
    <property type="project" value="UniProtKB-SubCell"/>
</dbReference>
<evidence type="ECO:0000256" key="11">
    <source>
        <dbReference type="HAMAP-Rule" id="MF_01394"/>
    </source>
</evidence>
<feature type="transmembrane region" description="Helical" evidence="11">
    <location>
        <begin position="6"/>
        <end position="28"/>
    </location>
</feature>
<dbReference type="AlphaFoldDB" id="A0AA90PU59"/>
<evidence type="ECO:0000256" key="2">
    <source>
        <dbReference type="ARBA" id="ARBA00008472"/>
    </source>
</evidence>
<keyword evidence="3 11" id="KW-0813">Transport</keyword>
<evidence type="ECO:0000256" key="6">
    <source>
        <dbReference type="ARBA" id="ARBA00022719"/>
    </source>
</evidence>
<evidence type="ECO:0000256" key="7">
    <source>
        <dbReference type="ARBA" id="ARBA00022967"/>
    </source>
</evidence>
<dbReference type="EMBL" id="JAUPEV010000012">
    <property type="protein sequence ID" value="MDO7253703.1"/>
    <property type="molecule type" value="Genomic_DNA"/>
</dbReference>
<comment type="subcellular location">
    <subcellularLocation>
        <location evidence="11 12">Cell membrane</location>
        <topology evidence="11 12">Multi-pass membrane protein</topology>
    </subcellularLocation>
    <subcellularLocation>
        <location evidence="1">Membrane</location>
        <topology evidence="1">Multi-pass membrane protein</topology>
    </subcellularLocation>
</comment>
<evidence type="ECO:0000256" key="9">
    <source>
        <dbReference type="ARBA" id="ARBA00023027"/>
    </source>
</evidence>
<protein>
    <recommendedName>
        <fullName evidence="11">NADH-quinone oxidoreductase subunit A</fullName>
        <ecNumber evidence="11">7.1.1.-</ecNumber>
    </recommendedName>
    <alternativeName>
        <fullName evidence="11">NADH dehydrogenase I subunit A</fullName>
    </alternativeName>
    <alternativeName>
        <fullName evidence="11">NDH-1 subunit A</fullName>
    </alternativeName>
    <alternativeName>
        <fullName evidence="11">NUO1</fullName>
    </alternativeName>
</protein>
<sequence length="129" mass="15301">MENPMLLHPYFGVFIIFVFTFLAFNTTLRVQRFISRKLADKRNDKLKLSAYECGPLPIKQQNRISHQFYIIAMLFILFDVEVIFMFPWAIDFKALGIFGFMEMLSFLSFLIIGFVYAWKRGALSWHNIK</sequence>
<feature type="transmembrane region" description="Helical" evidence="11">
    <location>
        <begin position="96"/>
        <end position="118"/>
    </location>
</feature>
<evidence type="ECO:0000313" key="15">
    <source>
        <dbReference type="Proteomes" id="UP001177258"/>
    </source>
</evidence>
<dbReference type="NCBIfam" id="NF006303">
    <property type="entry name" value="PRK08489.1"/>
    <property type="match status" value="1"/>
</dbReference>
<dbReference type="GO" id="GO:0008137">
    <property type="term" value="F:NADH dehydrogenase (ubiquinone) activity"/>
    <property type="evidence" value="ECO:0007669"/>
    <property type="project" value="InterPro"/>
</dbReference>
<keyword evidence="5 11" id="KW-0812">Transmembrane</keyword>
<evidence type="ECO:0000256" key="8">
    <source>
        <dbReference type="ARBA" id="ARBA00022989"/>
    </source>
</evidence>
<dbReference type="EMBL" id="JAUYZK010000012">
    <property type="protein sequence ID" value="MDP2539609.1"/>
    <property type="molecule type" value="Genomic_DNA"/>
</dbReference>
<dbReference type="Proteomes" id="UP001177258">
    <property type="component" value="Unassembled WGS sequence"/>
</dbReference>
<dbReference type="GO" id="GO:0048038">
    <property type="term" value="F:quinone binding"/>
    <property type="evidence" value="ECO:0007669"/>
    <property type="project" value="UniProtKB-KW"/>
</dbReference>
<evidence type="ECO:0000256" key="4">
    <source>
        <dbReference type="ARBA" id="ARBA00022475"/>
    </source>
</evidence>
<evidence type="ECO:0000256" key="1">
    <source>
        <dbReference type="ARBA" id="ARBA00004141"/>
    </source>
</evidence>
<dbReference type="InterPro" id="IPR038430">
    <property type="entry name" value="NDAH_ubi_oxred_su3_sf"/>
</dbReference>
<keyword evidence="10 11" id="KW-0472">Membrane</keyword>
<dbReference type="RefSeq" id="WP_305517543.1">
    <property type="nucleotide sequence ID" value="NZ_JAUPEV010000012.1"/>
</dbReference>
<keyword evidence="7 11" id="KW-1278">Translocase</keyword>
<dbReference type="InterPro" id="IPR000440">
    <property type="entry name" value="NADH_UbQ/plastoQ_OxRdtase_su3"/>
</dbReference>
<evidence type="ECO:0000313" key="14">
    <source>
        <dbReference type="EMBL" id="MDP2539609.1"/>
    </source>
</evidence>
<dbReference type="EC" id="7.1.1.-" evidence="11"/>
<dbReference type="Pfam" id="PF00507">
    <property type="entry name" value="Oxidored_q4"/>
    <property type="match status" value="1"/>
</dbReference>
<evidence type="ECO:0000256" key="5">
    <source>
        <dbReference type="ARBA" id="ARBA00022692"/>
    </source>
</evidence>
<keyword evidence="6 11" id="KW-0874">Quinone</keyword>
<keyword evidence="11" id="KW-0830">Ubiquinone</keyword>
<dbReference type="GO" id="GO:0030964">
    <property type="term" value="C:NADH dehydrogenase complex"/>
    <property type="evidence" value="ECO:0007669"/>
    <property type="project" value="TreeGrafter"/>
</dbReference>
<reference evidence="13 15" key="3">
    <citation type="journal article" date="2024" name="Syst. Appl. Microbiol.">
        <title>Helicobacter cappadocius sp. nov., from lizards: The first psychrotrophic Helicobacter species.</title>
        <authorList>
            <person name="Aydin F."/>
            <person name="Tarhane S."/>
            <person name="Karakaya E."/>
            <person name="Abay S."/>
            <person name="Kayman T."/>
            <person name="Guran O."/>
            <person name="Bozkurt E."/>
            <person name="Uzum N."/>
            <person name="Avci A."/>
            <person name="Olgun K."/>
            <person name="Jablonski D."/>
            <person name="Guran C."/>
            <person name="Burcin Saticioglu I."/>
        </authorList>
    </citation>
    <scope>NUCLEOTIDE SEQUENCE [LARGE SCALE GENOMIC DNA]</scope>
    <source>
        <strain evidence="13">Faydin-H75</strain>
        <strain evidence="15">faydin-H76</strain>
    </source>
</reference>
<dbReference type="PANTHER" id="PTHR11058:SF22">
    <property type="entry name" value="NADH-QUINONE OXIDOREDUCTASE SUBUNIT A"/>
    <property type="match status" value="1"/>
</dbReference>
<evidence type="ECO:0000256" key="12">
    <source>
        <dbReference type="RuleBase" id="RU003639"/>
    </source>
</evidence>
<dbReference type="Gene3D" id="1.20.58.1610">
    <property type="entry name" value="NADH:ubiquinone/plastoquinone oxidoreductase, chain 3"/>
    <property type="match status" value="1"/>
</dbReference>
<feature type="transmembrane region" description="Helical" evidence="11">
    <location>
        <begin position="68"/>
        <end position="90"/>
    </location>
</feature>
<comment type="subunit">
    <text evidence="11">NDH-1 is composed of 14 different subunits. Subunits NuoA, H, J, K, L, M, N constitute the membrane sector of the complex.</text>
</comment>
<reference evidence="14 16" key="1">
    <citation type="submission" date="2023-07" db="EMBL/GenBank/DDBJ databases">
        <title>Unpublished Manusciprt.</title>
        <authorList>
            <person name="Aydin F."/>
            <person name="Tarhane S."/>
            <person name="Saticioglu I.B."/>
            <person name="Karakaya E."/>
            <person name="Abay S."/>
            <person name="Guran O."/>
            <person name="Bozkurt E."/>
            <person name="Uzum N."/>
            <person name="Olgun K."/>
            <person name="Jablonski D."/>
        </authorList>
    </citation>
    <scope>NUCLEOTIDE SEQUENCE</scope>
    <source>
        <strain evidence="16">faydin-H75</strain>
        <strain evidence="14">Faydin-H76</strain>
    </source>
</reference>
<comment type="function">
    <text evidence="11">NDH-1 shuttles electrons from NADH, via FMN and iron-sulfur (Fe-S) centers, to quinones in the respiratory chain. The immediate electron acceptor for the enzyme in this species is believed to be ubiquinone. Couples the redox reaction to proton translocation (for every two electrons transferred, four hydrogen ions are translocated across the cytoplasmic membrane), and thus conserves the redox energy in a proton gradient.</text>
</comment>
<reference evidence="13" key="2">
    <citation type="submission" date="2023-07" db="EMBL/GenBank/DDBJ databases">
        <authorList>
            <person name="Aydin F."/>
            <person name="Tarhane S."/>
            <person name="Saticioglu I.B."/>
            <person name="Karakaya E."/>
            <person name="Abay S."/>
            <person name="Guran O."/>
            <person name="Bozkurt E."/>
            <person name="Uzum N."/>
            <person name="Olgun K."/>
            <person name="Jablonski D."/>
        </authorList>
    </citation>
    <scope>NUCLEOTIDE SEQUENCE</scope>
    <source>
        <strain evidence="13">Faydin-H75</strain>
    </source>
</reference>